<gene>
    <name evidence="1" type="ORF">J2851_004773</name>
</gene>
<accession>A0ABS4SUB0</accession>
<proteinExistence type="predicted"/>
<name>A0ABS4SUB0_9PROT</name>
<reference evidence="1 2" key="1">
    <citation type="submission" date="2021-03" db="EMBL/GenBank/DDBJ databases">
        <title>Genomic Encyclopedia of Type Strains, Phase III (KMG-III): the genomes of soil and plant-associated and newly described type strains.</title>
        <authorList>
            <person name="Whitman W."/>
        </authorList>
    </citation>
    <scope>NUCLEOTIDE SEQUENCE [LARGE SCALE GENOMIC DNA]</scope>
    <source>
        <strain evidence="1 2">IMMIB AFH-6</strain>
    </source>
</reference>
<dbReference type="RefSeq" id="WP_209769328.1">
    <property type="nucleotide sequence ID" value="NZ_JAGINP010000019.1"/>
</dbReference>
<dbReference type="Proteomes" id="UP000781958">
    <property type="component" value="Unassembled WGS sequence"/>
</dbReference>
<sequence length="68" mass="7415">MSQETLDLLTLEPGARLRMADGATVEIVENPRDGMWVFGRYLTHPTDASKVSDAEHAIFAQDIVGLAS</sequence>
<evidence type="ECO:0000313" key="2">
    <source>
        <dbReference type="Proteomes" id="UP000781958"/>
    </source>
</evidence>
<comment type="caution">
    <text evidence="1">The sequence shown here is derived from an EMBL/GenBank/DDBJ whole genome shotgun (WGS) entry which is preliminary data.</text>
</comment>
<evidence type="ECO:0000313" key="1">
    <source>
        <dbReference type="EMBL" id="MBP2294970.1"/>
    </source>
</evidence>
<keyword evidence="2" id="KW-1185">Reference proteome</keyword>
<protein>
    <submittedName>
        <fullName evidence="1">Uncharacterized protein</fullName>
    </submittedName>
</protein>
<organism evidence="1 2">
    <name type="scientific">Azospirillum rugosum</name>
    <dbReference type="NCBI Taxonomy" id="416170"/>
    <lineage>
        <taxon>Bacteria</taxon>
        <taxon>Pseudomonadati</taxon>
        <taxon>Pseudomonadota</taxon>
        <taxon>Alphaproteobacteria</taxon>
        <taxon>Rhodospirillales</taxon>
        <taxon>Azospirillaceae</taxon>
        <taxon>Azospirillum</taxon>
    </lineage>
</organism>
<dbReference type="EMBL" id="JAGINP010000019">
    <property type="protein sequence ID" value="MBP2294970.1"/>
    <property type="molecule type" value="Genomic_DNA"/>
</dbReference>